<accession>A0AAX3EJ78</accession>
<organism evidence="2 3">
    <name type="scientific">Paenarthrobacter ureafaciens</name>
    <dbReference type="NCBI Taxonomy" id="37931"/>
    <lineage>
        <taxon>Bacteria</taxon>
        <taxon>Bacillati</taxon>
        <taxon>Actinomycetota</taxon>
        <taxon>Actinomycetes</taxon>
        <taxon>Micrococcales</taxon>
        <taxon>Micrococcaceae</taxon>
        <taxon>Paenarthrobacter</taxon>
    </lineage>
</organism>
<dbReference type="Proteomes" id="UP001163293">
    <property type="component" value="Chromosome"/>
</dbReference>
<reference evidence="2" key="1">
    <citation type="submission" date="2022-07" db="EMBL/GenBank/DDBJ databases">
        <authorList>
            <person name="Wu T."/>
        </authorList>
    </citation>
    <scope>NUCLEOTIDE SEQUENCE</scope>
    <source>
        <strain evidence="2">SD-1</strain>
    </source>
</reference>
<dbReference type="EMBL" id="CP101185">
    <property type="protein sequence ID" value="UYV98135.1"/>
    <property type="molecule type" value="Genomic_DNA"/>
</dbReference>
<evidence type="ECO:0000256" key="1">
    <source>
        <dbReference type="SAM" id="MobiDB-lite"/>
    </source>
</evidence>
<dbReference type="GeneID" id="79882397"/>
<keyword evidence="3" id="KW-1185">Reference proteome</keyword>
<dbReference type="AlphaFoldDB" id="A0AAX3EJ78"/>
<evidence type="ECO:0000313" key="2">
    <source>
        <dbReference type="EMBL" id="UYV98135.1"/>
    </source>
</evidence>
<gene>
    <name evidence="2" type="ORF">NL394_02545</name>
</gene>
<name>A0AAX3EJ78_PAEUR</name>
<sequence>MTSTSVASVASVASDASVASGASPAHSTLHVIKDSKDQVSFTVDSANPVTVRIELSGGCPCGSEHSRPGSYVDSDLGR</sequence>
<protein>
    <submittedName>
        <fullName evidence="2">Uncharacterized protein</fullName>
    </submittedName>
</protein>
<proteinExistence type="predicted"/>
<dbReference type="RefSeq" id="WP_069696068.1">
    <property type="nucleotide sequence ID" value="NZ_CP014574.1"/>
</dbReference>
<feature type="region of interest" description="Disordered" evidence="1">
    <location>
        <begin position="56"/>
        <end position="78"/>
    </location>
</feature>
<evidence type="ECO:0000313" key="3">
    <source>
        <dbReference type="Proteomes" id="UP001163293"/>
    </source>
</evidence>